<proteinExistence type="predicted"/>
<feature type="transmembrane region" description="Helical" evidence="5">
    <location>
        <begin position="103"/>
        <end position="121"/>
    </location>
</feature>
<dbReference type="Gene3D" id="1.10.3720.10">
    <property type="entry name" value="MetI-like"/>
    <property type="match status" value="1"/>
</dbReference>
<comment type="caution">
    <text evidence="6">The sequence shown here is derived from an EMBL/GenBank/DDBJ whole genome shotgun (WGS) entry which is preliminary data.</text>
</comment>
<gene>
    <name evidence="6" type="ORF">KIH79_09460</name>
</gene>
<feature type="non-terminal residue" evidence="6">
    <location>
        <position position="123"/>
    </location>
</feature>
<dbReference type="Proteomes" id="UP000700815">
    <property type="component" value="Unassembled WGS sequence"/>
</dbReference>
<keyword evidence="4 5" id="KW-0472">Membrane</keyword>
<keyword evidence="7" id="KW-1185">Reference proteome</keyword>
<comment type="subcellular location">
    <subcellularLocation>
        <location evidence="1">Membrane</location>
        <topology evidence="1">Multi-pass membrane protein</topology>
    </subcellularLocation>
</comment>
<sequence>MTASKTKTAAVQTVDASGVVDNTAVRRAWPLPKRLGWHFAHYWQHWVMALPAMVFVFVFAYIPMYGIQLAFRDFVPSKGLTGGRWVGLKYFNQFFTSPMFSKVMINTIKISLGTLVLGFIAPI</sequence>
<dbReference type="SUPFAM" id="SSF161098">
    <property type="entry name" value="MetI-like"/>
    <property type="match status" value="1"/>
</dbReference>
<organism evidence="6 7">
    <name type="scientific">Bifidobacterium miconis</name>
    <dbReference type="NCBI Taxonomy" id="2834435"/>
    <lineage>
        <taxon>Bacteria</taxon>
        <taxon>Bacillati</taxon>
        <taxon>Actinomycetota</taxon>
        <taxon>Actinomycetes</taxon>
        <taxon>Bifidobacteriales</taxon>
        <taxon>Bifidobacteriaceae</taxon>
        <taxon>Bifidobacterium</taxon>
    </lineage>
</organism>
<dbReference type="InterPro" id="IPR035906">
    <property type="entry name" value="MetI-like_sf"/>
</dbReference>
<evidence type="ECO:0000256" key="4">
    <source>
        <dbReference type="ARBA" id="ARBA00023136"/>
    </source>
</evidence>
<evidence type="ECO:0000256" key="2">
    <source>
        <dbReference type="ARBA" id="ARBA00022692"/>
    </source>
</evidence>
<keyword evidence="2 5" id="KW-0812">Transmembrane</keyword>
<dbReference type="EMBL" id="JAHBBH010000029">
    <property type="protein sequence ID" value="MBW3093140.1"/>
    <property type="molecule type" value="Genomic_DNA"/>
</dbReference>
<evidence type="ECO:0000256" key="3">
    <source>
        <dbReference type="ARBA" id="ARBA00022989"/>
    </source>
</evidence>
<evidence type="ECO:0000256" key="1">
    <source>
        <dbReference type="ARBA" id="ARBA00004141"/>
    </source>
</evidence>
<keyword evidence="3 5" id="KW-1133">Transmembrane helix</keyword>
<evidence type="ECO:0000313" key="6">
    <source>
        <dbReference type="EMBL" id="MBW3093140.1"/>
    </source>
</evidence>
<feature type="transmembrane region" description="Helical" evidence="5">
    <location>
        <begin position="43"/>
        <end position="62"/>
    </location>
</feature>
<name>A0ABS6WGJ1_9BIFI</name>
<evidence type="ECO:0000256" key="5">
    <source>
        <dbReference type="SAM" id="Phobius"/>
    </source>
</evidence>
<protein>
    <submittedName>
        <fullName evidence="6">Sugar ABC transporter permease</fullName>
    </submittedName>
</protein>
<accession>A0ABS6WGJ1</accession>
<reference evidence="6 7" key="1">
    <citation type="submission" date="2021-05" db="EMBL/GenBank/DDBJ databases">
        <title>Phylogenetic classification of ten novel species belonging to the genus Bifidobacterium comprising B. colchicus sp. nov., B. abeli sp. nov., B. bicoloris sp. nov., B. guerezis sp. nov., B. rosaliae sp. nov., B. santillanensis sp. nov., B. argentati sp. nov., B. amazzoni sp. nov., B. pluviali sp. nov., and B. pinnaculum sp. nov.</title>
        <authorList>
            <person name="Lugli G.A."/>
            <person name="Ruiz Garcia L."/>
            <person name="Margolles A."/>
            <person name="Ventura M."/>
        </authorList>
    </citation>
    <scope>NUCLEOTIDE SEQUENCE [LARGE SCALE GENOMIC DNA]</scope>
    <source>
        <strain evidence="6 7">82T10</strain>
    </source>
</reference>
<evidence type="ECO:0000313" key="7">
    <source>
        <dbReference type="Proteomes" id="UP000700815"/>
    </source>
</evidence>